<evidence type="ECO:0000313" key="1">
    <source>
        <dbReference type="EMBL" id="KAA3480128.1"/>
    </source>
</evidence>
<gene>
    <name evidence="1" type="ORF">EPI10_020586</name>
</gene>
<comment type="caution">
    <text evidence="1">The sequence shown here is derived from an EMBL/GenBank/DDBJ whole genome shotgun (WGS) entry which is preliminary data.</text>
</comment>
<dbReference type="EMBL" id="SMMG02000003">
    <property type="protein sequence ID" value="KAA3480128.1"/>
    <property type="molecule type" value="Genomic_DNA"/>
</dbReference>
<sequence length="80" mass="9425">MRVGVWDIIPPPTSTLDVDTLFQLYPSVWLLDRKRIHGLFVEFLRFPIALRKDSISIPKTVRETLSHLDWRDAMIEEMTT</sequence>
<dbReference type="Proteomes" id="UP000325315">
    <property type="component" value="Unassembled WGS sequence"/>
</dbReference>
<proteinExistence type="predicted"/>
<dbReference type="AlphaFoldDB" id="A0A5B6WG26"/>
<evidence type="ECO:0000313" key="2">
    <source>
        <dbReference type="Proteomes" id="UP000325315"/>
    </source>
</evidence>
<protein>
    <submittedName>
        <fullName evidence="1">Disease resistance protein RPM1</fullName>
    </submittedName>
</protein>
<reference evidence="2" key="1">
    <citation type="journal article" date="2019" name="Plant Biotechnol. J.">
        <title>Genome sequencing of the Australian wild diploid species Gossypium australe highlights disease resistance and delayed gland morphogenesis.</title>
        <authorList>
            <person name="Cai Y."/>
            <person name="Cai X."/>
            <person name="Wang Q."/>
            <person name="Wang P."/>
            <person name="Zhang Y."/>
            <person name="Cai C."/>
            <person name="Xu Y."/>
            <person name="Wang K."/>
            <person name="Zhou Z."/>
            <person name="Wang C."/>
            <person name="Geng S."/>
            <person name="Li B."/>
            <person name="Dong Q."/>
            <person name="Hou Y."/>
            <person name="Wang H."/>
            <person name="Ai P."/>
            <person name="Liu Z."/>
            <person name="Yi F."/>
            <person name="Sun M."/>
            <person name="An G."/>
            <person name="Cheng J."/>
            <person name="Zhang Y."/>
            <person name="Shi Q."/>
            <person name="Xie Y."/>
            <person name="Shi X."/>
            <person name="Chang Y."/>
            <person name="Huang F."/>
            <person name="Chen Y."/>
            <person name="Hong S."/>
            <person name="Mi L."/>
            <person name="Sun Q."/>
            <person name="Zhang L."/>
            <person name="Zhou B."/>
            <person name="Peng R."/>
            <person name="Zhang X."/>
            <person name="Liu F."/>
        </authorList>
    </citation>
    <scope>NUCLEOTIDE SEQUENCE [LARGE SCALE GENOMIC DNA]</scope>
    <source>
        <strain evidence="2">cv. PA1801</strain>
    </source>
</reference>
<accession>A0A5B6WG26</accession>
<name>A0A5B6WG26_9ROSI</name>
<keyword evidence="2" id="KW-1185">Reference proteome</keyword>
<organism evidence="1 2">
    <name type="scientific">Gossypium australe</name>
    <dbReference type="NCBI Taxonomy" id="47621"/>
    <lineage>
        <taxon>Eukaryota</taxon>
        <taxon>Viridiplantae</taxon>
        <taxon>Streptophyta</taxon>
        <taxon>Embryophyta</taxon>
        <taxon>Tracheophyta</taxon>
        <taxon>Spermatophyta</taxon>
        <taxon>Magnoliopsida</taxon>
        <taxon>eudicotyledons</taxon>
        <taxon>Gunneridae</taxon>
        <taxon>Pentapetalae</taxon>
        <taxon>rosids</taxon>
        <taxon>malvids</taxon>
        <taxon>Malvales</taxon>
        <taxon>Malvaceae</taxon>
        <taxon>Malvoideae</taxon>
        <taxon>Gossypium</taxon>
    </lineage>
</organism>